<dbReference type="Proteomes" id="UP000274578">
    <property type="component" value="Chromosome 1"/>
</dbReference>
<dbReference type="KEGG" id="poc:NCTC13071_01127"/>
<keyword evidence="2" id="KW-0418">Kinase</keyword>
<accession>A0A448L5E1</accession>
<protein>
    <submittedName>
        <fullName evidence="2">Predicted ATPase/kinase involved in NAD metabolism</fullName>
    </submittedName>
</protein>
<dbReference type="GO" id="GO:0016301">
    <property type="term" value="F:kinase activity"/>
    <property type="evidence" value="ECO:0007669"/>
    <property type="project" value="UniProtKB-KW"/>
</dbReference>
<reference evidence="2 3" key="1">
    <citation type="submission" date="2018-12" db="EMBL/GenBank/DDBJ databases">
        <authorList>
            <consortium name="Pathogen Informatics"/>
        </authorList>
    </citation>
    <scope>NUCLEOTIDE SEQUENCE [LARGE SCALE GENOMIC DNA]</scope>
    <source>
        <strain evidence="2 3">NCTC13071</strain>
    </source>
</reference>
<evidence type="ECO:0000313" key="2">
    <source>
        <dbReference type="EMBL" id="VEH15132.1"/>
    </source>
</evidence>
<gene>
    <name evidence="2" type="ORF">NCTC13071_01127</name>
</gene>
<dbReference type="Pfam" id="PF14134">
    <property type="entry name" value="DUF4301"/>
    <property type="match status" value="1"/>
</dbReference>
<keyword evidence="2" id="KW-0808">Transferase</keyword>
<dbReference type="AlphaFoldDB" id="A0A448L5E1"/>
<name>A0A448L5E1_9BACT</name>
<dbReference type="EMBL" id="LR134384">
    <property type="protein sequence ID" value="VEH15132.1"/>
    <property type="molecule type" value="Genomic_DNA"/>
</dbReference>
<dbReference type="InterPro" id="IPR029044">
    <property type="entry name" value="Nucleotide-diphossugar_trans"/>
</dbReference>
<dbReference type="InterPro" id="IPR025393">
    <property type="entry name" value="DUF4301"/>
</dbReference>
<dbReference type="SUPFAM" id="SSF53448">
    <property type="entry name" value="Nucleotide-diphospho-sugar transferases"/>
    <property type="match status" value="1"/>
</dbReference>
<sequence length="518" mass="58274">MIIDFFNLIERNMTLSKQDLKQLASRGISEKQVEKQLKQIAEGFPFLRLEAAASVGNGIVAPSNEERDAFIQQWKQYKERPHKIVKFVPASGAASRMFKNIFAFLSSPYEVPTTDFEKTFFAEIEHFAFKDALNEACKANQGKDIVDLIAEGRYKDIVANLLQPAGLNYGSLPKGLLLFHNYEDGPRTPMEEHLVEAALYASCNGEANVHFTVSHDHLALFKAKVKEKADHLAKKFGVSYNISFSEQKPSTDTIAANTDNTPFRNADQSMLFRPGGHGALIENLNEINADIVFIKNIDNVVPDRLKPSTVTYKQLLAGILVDIQQKIFNYLALLDAGKCSHEELEEIKRFVQNDLCCRKPDIDKLTDAELAKYLRTKLNRPIRVCGVVKNVGEPGGGPFLTYNQDGTVSLQILESSQIDTANEEYMKMFRNGTHFNPVDLVCAIKDYQGHAFHLPDYIDHSTGFISNKSKDGRELKALELPGLWNGAMSDWNTIFVEVPLETFNPVKTVNDLLREQHQ</sequence>
<feature type="domain" description="DUF4301" evidence="1">
    <location>
        <begin position="17"/>
        <end position="518"/>
    </location>
</feature>
<evidence type="ECO:0000259" key="1">
    <source>
        <dbReference type="Pfam" id="PF14134"/>
    </source>
</evidence>
<evidence type="ECO:0000313" key="3">
    <source>
        <dbReference type="Proteomes" id="UP000274578"/>
    </source>
</evidence>
<proteinExistence type="predicted"/>
<organism evidence="2 3">
    <name type="scientific">Segatella oris</name>
    <dbReference type="NCBI Taxonomy" id="28135"/>
    <lineage>
        <taxon>Bacteria</taxon>
        <taxon>Pseudomonadati</taxon>
        <taxon>Bacteroidota</taxon>
        <taxon>Bacteroidia</taxon>
        <taxon>Bacteroidales</taxon>
        <taxon>Prevotellaceae</taxon>
        <taxon>Segatella</taxon>
    </lineage>
</organism>